<keyword evidence="7" id="KW-1185">Reference proteome</keyword>
<feature type="transmembrane region" description="Helical" evidence="5">
    <location>
        <begin position="92"/>
        <end position="111"/>
    </location>
</feature>
<keyword evidence="2 5" id="KW-0812">Transmembrane</keyword>
<evidence type="ECO:0000256" key="4">
    <source>
        <dbReference type="ARBA" id="ARBA00023136"/>
    </source>
</evidence>
<reference evidence="6 7" key="1">
    <citation type="submission" date="2016-09" db="EMBL/GenBank/DDBJ databases">
        <title>Extensive genetic diversity and differential bi-allelic expression allows diatom success in the polar Southern Ocean.</title>
        <authorList>
            <consortium name="DOE Joint Genome Institute"/>
            <person name="Mock T."/>
            <person name="Otillar R.P."/>
            <person name="Strauss J."/>
            <person name="Dupont C."/>
            <person name="Frickenhaus S."/>
            <person name="Maumus F."/>
            <person name="Mcmullan M."/>
            <person name="Sanges R."/>
            <person name="Schmutz J."/>
            <person name="Toseland A."/>
            <person name="Valas R."/>
            <person name="Veluchamy A."/>
            <person name="Ward B.J."/>
            <person name="Allen A."/>
            <person name="Barry K."/>
            <person name="Falciatore A."/>
            <person name="Ferrante M."/>
            <person name="Fortunato A.E."/>
            <person name="Gloeckner G."/>
            <person name="Gruber A."/>
            <person name="Hipkin R."/>
            <person name="Janech M."/>
            <person name="Kroth P."/>
            <person name="Leese F."/>
            <person name="Lindquist E."/>
            <person name="Lyon B.R."/>
            <person name="Martin J."/>
            <person name="Mayer C."/>
            <person name="Parker M."/>
            <person name="Quesneville H."/>
            <person name="Raymond J."/>
            <person name="Uhlig C."/>
            <person name="Valentin K.U."/>
            <person name="Worden A.Z."/>
            <person name="Armbrust E.V."/>
            <person name="Bowler C."/>
            <person name="Green B."/>
            <person name="Moulton V."/>
            <person name="Van Oosterhout C."/>
            <person name="Grigoriev I."/>
        </authorList>
    </citation>
    <scope>NUCLEOTIDE SEQUENCE [LARGE SCALE GENOMIC DNA]</scope>
    <source>
        <strain evidence="6 7">CCMP1102</strain>
    </source>
</reference>
<evidence type="ECO:0008006" key="8">
    <source>
        <dbReference type="Google" id="ProtNLM"/>
    </source>
</evidence>
<keyword evidence="3 5" id="KW-1133">Transmembrane helix</keyword>
<dbReference type="PANTHER" id="PTHR23112">
    <property type="entry name" value="G PROTEIN-COUPLED RECEPTOR 157-RELATED"/>
    <property type="match status" value="1"/>
</dbReference>
<name>A0A1E7F721_9STRA</name>
<evidence type="ECO:0000256" key="2">
    <source>
        <dbReference type="ARBA" id="ARBA00022692"/>
    </source>
</evidence>
<evidence type="ECO:0000313" key="6">
    <source>
        <dbReference type="EMBL" id="OEU13805.1"/>
    </source>
</evidence>
<proteinExistence type="predicted"/>
<dbReference type="OrthoDB" id="48865at2759"/>
<dbReference type="SUPFAM" id="SSF81321">
    <property type="entry name" value="Family A G protein-coupled receptor-like"/>
    <property type="match status" value="1"/>
</dbReference>
<dbReference type="GO" id="GO:0005886">
    <property type="term" value="C:plasma membrane"/>
    <property type="evidence" value="ECO:0007669"/>
    <property type="project" value="TreeGrafter"/>
</dbReference>
<feature type="transmembrane region" description="Helical" evidence="5">
    <location>
        <begin position="150"/>
        <end position="174"/>
    </location>
</feature>
<dbReference type="GO" id="GO:0004930">
    <property type="term" value="F:G protein-coupled receptor activity"/>
    <property type="evidence" value="ECO:0007669"/>
    <property type="project" value="TreeGrafter"/>
</dbReference>
<organism evidence="6 7">
    <name type="scientific">Fragilariopsis cylindrus CCMP1102</name>
    <dbReference type="NCBI Taxonomy" id="635003"/>
    <lineage>
        <taxon>Eukaryota</taxon>
        <taxon>Sar</taxon>
        <taxon>Stramenopiles</taxon>
        <taxon>Ochrophyta</taxon>
        <taxon>Bacillariophyta</taxon>
        <taxon>Bacillariophyceae</taxon>
        <taxon>Bacillariophycidae</taxon>
        <taxon>Bacillariales</taxon>
        <taxon>Bacillariaceae</taxon>
        <taxon>Fragilariopsis</taxon>
    </lineage>
</organism>
<evidence type="ECO:0000256" key="5">
    <source>
        <dbReference type="SAM" id="Phobius"/>
    </source>
</evidence>
<keyword evidence="4 5" id="KW-0472">Membrane</keyword>
<feature type="transmembrane region" description="Helical" evidence="5">
    <location>
        <begin position="50"/>
        <end position="71"/>
    </location>
</feature>
<accession>A0A1E7F721</accession>
<gene>
    <name evidence="6" type="ORF">FRACYDRAFT_171218</name>
</gene>
<dbReference type="AlphaFoldDB" id="A0A1E7F721"/>
<evidence type="ECO:0000256" key="3">
    <source>
        <dbReference type="ARBA" id="ARBA00022989"/>
    </source>
</evidence>
<sequence length="280" mass="32005">MSISDFITSIAWFCTTWPIPSDANSPGDTIYGDKVYGNSGTMQTCTAQAFFLQLGIITPFYNALLACYYYLTIRQQWKEEEFRLKVEYAGHFVSIAFGLGTSIAALVMKLYNNSTVWCWIAPYPFPTGCGNGPDQIPCERGNNANTYVWVFYYVPLWVMIVLVVIFMALVYAYVRSLDVKMSKYTESYEKGASENTFQNENGDNITNRRSLIYRRQKRRNERSKAVANQGLFYAGTFAFVWSFGTITRAMQLANAKPPWAIIFLFAIFTPSQGFFNFLVY</sequence>
<dbReference type="InParanoid" id="A0A1E7F721"/>
<feature type="transmembrane region" description="Helical" evidence="5">
    <location>
        <begin position="258"/>
        <end position="279"/>
    </location>
</feature>
<dbReference type="KEGG" id="fcy:FRACYDRAFT_171218"/>
<dbReference type="Proteomes" id="UP000095751">
    <property type="component" value="Unassembled WGS sequence"/>
</dbReference>
<evidence type="ECO:0000313" key="7">
    <source>
        <dbReference type="Proteomes" id="UP000095751"/>
    </source>
</evidence>
<comment type="subcellular location">
    <subcellularLocation>
        <location evidence="1">Membrane</location>
        <topology evidence="1">Multi-pass membrane protein</topology>
    </subcellularLocation>
</comment>
<feature type="non-terminal residue" evidence="6">
    <location>
        <position position="280"/>
    </location>
</feature>
<dbReference type="EMBL" id="KV784361">
    <property type="protein sequence ID" value="OEU13805.1"/>
    <property type="molecule type" value="Genomic_DNA"/>
</dbReference>
<feature type="transmembrane region" description="Helical" evidence="5">
    <location>
        <begin position="225"/>
        <end position="246"/>
    </location>
</feature>
<evidence type="ECO:0000256" key="1">
    <source>
        <dbReference type="ARBA" id="ARBA00004141"/>
    </source>
</evidence>
<dbReference type="Gene3D" id="1.20.1070.10">
    <property type="entry name" value="Rhodopsin 7-helix transmembrane proteins"/>
    <property type="match status" value="1"/>
</dbReference>
<dbReference type="PANTHER" id="PTHR23112:SF0">
    <property type="entry name" value="TRANSMEMBRANE PROTEIN 116"/>
    <property type="match status" value="1"/>
</dbReference>
<protein>
    <recommendedName>
        <fullName evidence="8">G-protein coupled receptors family 2 profile 2 domain-containing protein</fullName>
    </recommendedName>
</protein>
<dbReference type="GO" id="GO:0007189">
    <property type="term" value="P:adenylate cyclase-activating G protein-coupled receptor signaling pathway"/>
    <property type="evidence" value="ECO:0007669"/>
    <property type="project" value="TreeGrafter"/>
</dbReference>